<evidence type="ECO:0000313" key="1">
    <source>
        <dbReference type="EMBL" id="KAE9333686.1"/>
    </source>
</evidence>
<dbReference type="EMBL" id="QXFT01000895">
    <property type="protein sequence ID" value="KAE9333686.1"/>
    <property type="molecule type" value="Genomic_DNA"/>
</dbReference>
<gene>
    <name evidence="1" type="ORF">PR003_g13898</name>
</gene>
<sequence length="58" mass="6279">MRVRLRADKHRHAVSDGSHQYLITLEHAASNSYAADIKSRNVAAASTAPTPSAMHTAH</sequence>
<name>A0A6A4F5I6_9STRA</name>
<organism evidence="1 2">
    <name type="scientific">Phytophthora rubi</name>
    <dbReference type="NCBI Taxonomy" id="129364"/>
    <lineage>
        <taxon>Eukaryota</taxon>
        <taxon>Sar</taxon>
        <taxon>Stramenopiles</taxon>
        <taxon>Oomycota</taxon>
        <taxon>Peronosporomycetes</taxon>
        <taxon>Peronosporales</taxon>
        <taxon>Peronosporaceae</taxon>
        <taxon>Phytophthora</taxon>
    </lineage>
</organism>
<accession>A0A6A4F5I6</accession>
<protein>
    <submittedName>
        <fullName evidence="1">Uncharacterized protein</fullName>
    </submittedName>
</protein>
<proteinExistence type="predicted"/>
<reference evidence="1 2" key="1">
    <citation type="submission" date="2018-08" db="EMBL/GenBank/DDBJ databases">
        <title>Genomic investigation of the strawberry pathogen Phytophthora fragariae indicates pathogenicity is determined by transcriptional variation in three key races.</title>
        <authorList>
            <person name="Adams T.M."/>
            <person name="Armitage A.D."/>
            <person name="Sobczyk M.K."/>
            <person name="Bates H.J."/>
            <person name="Dunwell J.M."/>
            <person name="Nellist C.F."/>
            <person name="Harrison R.J."/>
        </authorList>
    </citation>
    <scope>NUCLEOTIDE SEQUENCE [LARGE SCALE GENOMIC DNA]</scope>
    <source>
        <strain evidence="1 2">SCRP333</strain>
    </source>
</reference>
<keyword evidence="2" id="KW-1185">Reference proteome</keyword>
<dbReference type="AlphaFoldDB" id="A0A6A4F5I6"/>
<evidence type="ECO:0000313" key="2">
    <source>
        <dbReference type="Proteomes" id="UP000434957"/>
    </source>
</evidence>
<dbReference type="Proteomes" id="UP000434957">
    <property type="component" value="Unassembled WGS sequence"/>
</dbReference>
<comment type="caution">
    <text evidence="1">The sequence shown here is derived from an EMBL/GenBank/DDBJ whole genome shotgun (WGS) entry which is preliminary data.</text>
</comment>